<comment type="subcellular location">
    <subcellularLocation>
        <location evidence="1">Nucleus</location>
    </subcellularLocation>
</comment>
<keyword evidence="10" id="KW-1185">Reference proteome</keyword>
<dbReference type="SUPFAM" id="SSF118290">
    <property type="entry name" value="WRKY DNA-binding domain"/>
    <property type="match status" value="1"/>
</dbReference>
<organism evidence="9 10">
    <name type="scientific">Amborella trichopoda</name>
    <dbReference type="NCBI Taxonomy" id="13333"/>
    <lineage>
        <taxon>Eukaryota</taxon>
        <taxon>Viridiplantae</taxon>
        <taxon>Streptophyta</taxon>
        <taxon>Embryophyta</taxon>
        <taxon>Tracheophyta</taxon>
        <taxon>Spermatophyta</taxon>
        <taxon>Magnoliopsida</taxon>
        <taxon>Amborellales</taxon>
        <taxon>Amborellaceae</taxon>
        <taxon>Amborella</taxon>
    </lineage>
</organism>
<evidence type="ECO:0000313" key="9">
    <source>
        <dbReference type="EMBL" id="ERN05012.1"/>
    </source>
</evidence>
<dbReference type="PROSITE" id="PS50811">
    <property type="entry name" value="WRKY"/>
    <property type="match status" value="1"/>
</dbReference>
<evidence type="ECO:0000256" key="1">
    <source>
        <dbReference type="ARBA" id="ARBA00004123"/>
    </source>
</evidence>
<dbReference type="Gene3D" id="2.20.25.80">
    <property type="entry name" value="WRKY domain"/>
    <property type="match status" value="1"/>
</dbReference>
<dbReference type="PANTHER" id="PTHR32096">
    <property type="entry name" value="WRKY TRANSCRIPTION FACTOR 30-RELATED-RELATED"/>
    <property type="match status" value="1"/>
</dbReference>
<keyword evidence="2" id="KW-0805">Transcription regulation</keyword>
<feature type="region of interest" description="Disordered" evidence="7">
    <location>
        <begin position="203"/>
        <end position="289"/>
    </location>
</feature>
<dbReference type="Gramene" id="ERN05012">
    <property type="protein sequence ID" value="ERN05012"/>
    <property type="gene ID" value="AMTR_s00053p00025460"/>
</dbReference>
<dbReference type="PANTHER" id="PTHR32096:SF61">
    <property type="entry name" value="WRKY TRANSCRIPTION FACTOR 22"/>
    <property type="match status" value="1"/>
</dbReference>
<dbReference type="FunFam" id="2.20.25.80:FF:000007">
    <property type="entry name" value="WRKY transcription factor 22"/>
    <property type="match status" value="1"/>
</dbReference>
<dbReference type="AlphaFoldDB" id="W1P532"/>
<evidence type="ECO:0000256" key="2">
    <source>
        <dbReference type="ARBA" id="ARBA00023015"/>
    </source>
</evidence>
<evidence type="ECO:0000256" key="6">
    <source>
        <dbReference type="ARBA" id="ARBA00060761"/>
    </source>
</evidence>
<evidence type="ECO:0000256" key="3">
    <source>
        <dbReference type="ARBA" id="ARBA00023125"/>
    </source>
</evidence>
<gene>
    <name evidence="9" type="ORF">AMTR_s00053p00025460</name>
</gene>
<evidence type="ECO:0000313" key="10">
    <source>
        <dbReference type="Proteomes" id="UP000017836"/>
    </source>
</evidence>
<feature type="domain" description="WRKY" evidence="8">
    <location>
        <begin position="146"/>
        <end position="212"/>
    </location>
</feature>
<dbReference type="Proteomes" id="UP000017836">
    <property type="component" value="Unassembled WGS sequence"/>
</dbReference>
<dbReference type="GO" id="GO:0005634">
    <property type="term" value="C:nucleus"/>
    <property type="evidence" value="ECO:0000318"/>
    <property type="project" value="GO_Central"/>
</dbReference>
<dbReference type="HOGENOM" id="CLU_029232_0_0_1"/>
<dbReference type="GO" id="GO:0000976">
    <property type="term" value="F:transcription cis-regulatory region binding"/>
    <property type="evidence" value="ECO:0000318"/>
    <property type="project" value="GO_Central"/>
</dbReference>
<dbReference type="Pfam" id="PF03106">
    <property type="entry name" value="WRKY"/>
    <property type="match status" value="1"/>
</dbReference>
<dbReference type="InterPro" id="IPR044810">
    <property type="entry name" value="WRKY_plant"/>
</dbReference>
<dbReference type="GO" id="GO:0003700">
    <property type="term" value="F:DNA-binding transcription factor activity"/>
    <property type="evidence" value="ECO:0000318"/>
    <property type="project" value="GO_Central"/>
</dbReference>
<dbReference type="KEGG" id="atr:18433179"/>
<sequence>MERGGGGLCYWASSADDWDLQAVVRGCTSERVPRHPWFDGGAISIESSSTSTTTTAALLVDQAVNGDCDGDFLSAFPDLVSSLPAMELEESYKPFYSNNSSCEAPLLQKQKQKQARGLSVSGASHTHLRRSKRSKSQLRRVVCQVPAEGLPSDMWAWRKYGQKPIKGSPYPRGYYRCSSSKGCSARKQVERSRSDPGVFVITYTSEHNHPLPTHRNSLAGSTRNKPEASPTPADTTTSSQPPPTHNHPKPASSPPHLSPTTPLNMAANSNDLQKHQDEEEDEEGEVEEDDLFLELEELGQSGGGGATASAFAETFVGDFPWLS</sequence>
<dbReference type="eggNOG" id="ENOG502QW38">
    <property type="taxonomic scope" value="Eukaryota"/>
</dbReference>
<feature type="compositionally biased region" description="Basic residues" evidence="7">
    <location>
        <begin position="126"/>
        <end position="138"/>
    </location>
</feature>
<comment type="similarity">
    <text evidence="6">Belongs to the WRKY group II-e family.</text>
</comment>
<name>W1P532_AMBTC</name>
<accession>W1P532</accession>
<feature type="compositionally biased region" description="Polar residues" evidence="7">
    <location>
        <begin position="214"/>
        <end position="223"/>
    </location>
</feature>
<keyword evidence="5" id="KW-0539">Nucleus</keyword>
<feature type="compositionally biased region" description="Low complexity" evidence="7">
    <location>
        <begin position="230"/>
        <end position="239"/>
    </location>
</feature>
<dbReference type="EMBL" id="KI394012">
    <property type="protein sequence ID" value="ERN05012.1"/>
    <property type="molecule type" value="Genomic_DNA"/>
</dbReference>
<feature type="compositionally biased region" description="Pro residues" evidence="7">
    <location>
        <begin position="240"/>
        <end position="257"/>
    </location>
</feature>
<evidence type="ECO:0000256" key="5">
    <source>
        <dbReference type="ARBA" id="ARBA00023242"/>
    </source>
</evidence>
<dbReference type="STRING" id="13333.W1P532"/>
<keyword evidence="4" id="KW-0804">Transcription</keyword>
<protein>
    <recommendedName>
        <fullName evidence="8">WRKY domain-containing protein</fullName>
    </recommendedName>
</protein>
<reference evidence="10" key="1">
    <citation type="journal article" date="2013" name="Science">
        <title>The Amborella genome and the evolution of flowering plants.</title>
        <authorList>
            <consortium name="Amborella Genome Project"/>
        </authorList>
    </citation>
    <scope>NUCLEOTIDE SEQUENCE [LARGE SCALE GENOMIC DNA]</scope>
</reference>
<evidence type="ECO:0000256" key="7">
    <source>
        <dbReference type="SAM" id="MobiDB-lite"/>
    </source>
</evidence>
<dbReference type="InterPro" id="IPR036576">
    <property type="entry name" value="WRKY_dom_sf"/>
</dbReference>
<keyword evidence="3" id="KW-0238">DNA-binding</keyword>
<evidence type="ECO:0000256" key="4">
    <source>
        <dbReference type="ARBA" id="ARBA00023163"/>
    </source>
</evidence>
<dbReference type="OMA" id="CKPFFNE"/>
<feature type="compositionally biased region" description="Acidic residues" evidence="7">
    <location>
        <begin position="278"/>
        <end position="289"/>
    </location>
</feature>
<proteinExistence type="inferred from homology"/>
<dbReference type="InterPro" id="IPR003657">
    <property type="entry name" value="WRKY_dom"/>
</dbReference>
<evidence type="ECO:0000259" key="8">
    <source>
        <dbReference type="PROSITE" id="PS50811"/>
    </source>
</evidence>
<dbReference type="SMART" id="SM00774">
    <property type="entry name" value="WRKY"/>
    <property type="match status" value="1"/>
</dbReference>
<dbReference type="OrthoDB" id="662136at2759"/>
<feature type="region of interest" description="Disordered" evidence="7">
    <location>
        <begin position="115"/>
        <end position="139"/>
    </location>
</feature>